<sequence length="133" mass="14652">MKESFQDVGKKPLLIDMLKIDVKGDAKAAAQLIRRELGIPSGPNLYENFSLLLMGVRFSTIGDVNPLAGVVELPRGTKGLVVIGVCKLEAGVKHSDVFEATILKFWEATKDGLDLLRLGEVFRWDITKPSSLW</sequence>
<organism evidence="1 2">
    <name type="scientific">Eumeta variegata</name>
    <name type="common">Bagworm moth</name>
    <name type="synonym">Eumeta japonica</name>
    <dbReference type="NCBI Taxonomy" id="151549"/>
    <lineage>
        <taxon>Eukaryota</taxon>
        <taxon>Metazoa</taxon>
        <taxon>Ecdysozoa</taxon>
        <taxon>Arthropoda</taxon>
        <taxon>Hexapoda</taxon>
        <taxon>Insecta</taxon>
        <taxon>Pterygota</taxon>
        <taxon>Neoptera</taxon>
        <taxon>Endopterygota</taxon>
        <taxon>Lepidoptera</taxon>
        <taxon>Glossata</taxon>
        <taxon>Ditrysia</taxon>
        <taxon>Tineoidea</taxon>
        <taxon>Psychidae</taxon>
        <taxon>Oiketicinae</taxon>
        <taxon>Eumeta</taxon>
    </lineage>
</organism>
<proteinExistence type="predicted"/>
<reference evidence="1 2" key="1">
    <citation type="journal article" date="2019" name="Commun. Biol.">
        <title>The bagworm genome reveals a unique fibroin gene that provides high tensile strength.</title>
        <authorList>
            <person name="Kono N."/>
            <person name="Nakamura H."/>
            <person name="Ohtoshi R."/>
            <person name="Tomita M."/>
            <person name="Numata K."/>
            <person name="Arakawa K."/>
        </authorList>
    </citation>
    <scope>NUCLEOTIDE SEQUENCE [LARGE SCALE GENOMIC DNA]</scope>
</reference>
<comment type="caution">
    <text evidence="1">The sequence shown here is derived from an EMBL/GenBank/DDBJ whole genome shotgun (WGS) entry which is preliminary data.</text>
</comment>
<name>A0A4C1SWW5_EUMVA</name>
<dbReference type="AlphaFoldDB" id="A0A4C1SWW5"/>
<evidence type="ECO:0000313" key="1">
    <source>
        <dbReference type="EMBL" id="GBP06424.1"/>
    </source>
</evidence>
<accession>A0A4C1SWW5</accession>
<dbReference type="EMBL" id="BGZK01004034">
    <property type="protein sequence ID" value="GBP06424.1"/>
    <property type="molecule type" value="Genomic_DNA"/>
</dbReference>
<evidence type="ECO:0000313" key="2">
    <source>
        <dbReference type="Proteomes" id="UP000299102"/>
    </source>
</evidence>
<keyword evidence="2" id="KW-1185">Reference proteome</keyword>
<protein>
    <submittedName>
        <fullName evidence="1">Uncharacterized protein</fullName>
    </submittedName>
</protein>
<gene>
    <name evidence="1" type="ORF">EVAR_64677_1</name>
</gene>
<dbReference type="Proteomes" id="UP000299102">
    <property type="component" value="Unassembled WGS sequence"/>
</dbReference>